<evidence type="ECO:0000313" key="3">
    <source>
        <dbReference type="Proteomes" id="UP000176424"/>
    </source>
</evidence>
<protein>
    <submittedName>
        <fullName evidence="2">Uncharacterized protein</fullName>
    </submittedName>
</protein>
<dbReference type="EMBL" id="MEXR01000015">
    <property type="protein sequence ID" value="OGD10048.1"/>
    <property type="molecule type" value="Genomic_DNA"/>
</dbReference>
<gene>
    <name evidence="2" type="ORF">A2397_04865</name>
</gene>
<evidence type="ECO:0000313" key="2">
    <source>
        <dbReference type="EMBL" id="OGD10048.1"/>
    </source>
</evidence>
<accession>A0A1F4ZVC8</accession>
<feature type="region of interest" description="Disordered" evidence="1">
    <location>
        <begin position="158"/>
        <end position="193"/>
    </location>
</feature>
<organism evidence="2 3">
    <name type="scientific">Candidatus Amesbacteria bacterium RIFOXYB1_FULL_44_23</name>
    <dbReference type="NCBI Taxonomy" id="1797263"/>
    <lineage>
        <taxon>Bacteria</taxon>
        <taxon>Candidatus Amesiibacteriota</taxon>
    </lineage>
</organism>
<comment type="caution">
    <text evidence="2">The sequence shown here is derived from an EMBL/GenBank/DDBJ whole genome shotgun (WGS) entry which is preliminary data.</text>
</comment>
<sequence length="193" mass="21947">MPEDLSIGDYVKEGVLKFNEKITRFRSEKIAKSAVNRFVVGDQVEIQKFTADSDSVIVLKNYYPGAIFRLYMENDNKVAHRYLWFVIGNSNSLGIPDVFEIIPGSAEYDPTNDKNLKLSRDWNLSPVQIRKKEFTAFEAKWALGWARDEATPDKDWAPSVEVDVMTTGTREKKRSSKLTGHSLTSLNPSLQPI</sequence>
<feature type="compositionally biased region" description="Polar residues" evidence="1">
    <location>
        <begin position="177"/>
        <end position="193"/>
    </location>
</feature>
<proteinExistence type="predicted"/>
<name>A0A1F4ZVC8_9BACT</name>
<evidence type="ECO:0000256" key="1">
    <source>
        <dbReference type="SAM" id="MobiDB-lite"/>
    </source>
</evidence>
<dbReference type="AlphaFoldDB" id="A0A1F4ZVC8"/>
<reference evidence="2 3" key="1">
    <citation type="journal article" date="2016" name="Nat. Commun.">
        <title>Thousands of microbial genomes shed light on interconnected biogeochemical processes in an aquifer system.</title>
        <authorList>
            <person name="Anantharaman K."/>
            <person name="Brown C.T."/>
            <person name="Hug L.A."/>
            <person name="Sharon I."/>
            <person name="Castelle C.J."/>
            <person name="Probst A.J."/>
            <person name="Thomas B.C."/>
            <person name="Singh A."/>
            <person name="Wilkins M.J."/>
            <person name="Karaoz U."/>
            <person name="Brodie E.L."/>
            <person name="Williams K.H."/>
            <person name="Hubbard S.S."/>
            <person name="Banfield J.F."/>
        </authorList>
    </citation>
    <scope>NUCLEOTIDE SEQUENCE [LARGE SCALE GENOMIC DNA]</scope>
</reference>
<dbReference type="Proteomes" id="UP000176424">
    <property type="component" value="Unassembled WGS sequence"/>
</dbReference>